<accession>B0E0C4</accession>
<name>B0E0C4_LACBS</name>
<dbReference type="HOGENOM" id="CLU_924556_0_0_1"/>
<keyword evidence="2" id="KW-0472">Membrane</keyword>
<evidence type="ECO:0000256" key="1">
    <source>
        <dbReference type="SAM" id="MobiDB-lite"/>
    </source>
</evidence>
<evidence type="ECO:0000256" key="2">
    <source>
        <dbReference type="SAM" id="Phobius"/>
    </source>
</evidence>
<dbReference type="OrthoDB" id="2972868at2759"/>
<evidence type="ECO:0000313" key="3">
    <source>
        <dbReference type="EMBL" id="EDQ99697.1"/>
    </source>
</evidence>
<keyword evidence="4" id="KW-1185">Reference proteome</keyword>
<dbReference type="RefSeq" id="XP_001889674.1">
    <property type="nucleotide sequence ID" value="XM_001889639.1"/>
</dbReference>
<sequence>MSTPFNAESSSSDSYTPPQPHPYQLAAYNSPVQSDSPAISYHSRPLEPDKPPESITGHTFTVIQQQQPQRSLQAQSYHLPNFKPLTLFLIFLPIPPLLSILYLVTGHAILRHHHTPNGPYSAPFSSSAKAGLVGGTILSIPLALLLYLLLSPTSKPNELPEDFFEDDDDEGGVGTSRWAWYAGLGTVFVLVLCIGGAAGPLGVTCLSKNEGEELLSPGEAAAAGMVGGLVLAFGSVTVAAVGLVCCAIWLRRTSTRS</sequence>
<dbReference type="Proteomes" id="UP000001194">
    <property type="component" value="Unassembled WGS sequence"/>
</dbReference>
<gene>
    <name evidence="3" type="ORF">LACBIDRAFT_316174</name>
</gene>
<proteinExistence type="predicted"/>
<feature type="transmembrane region" description="Helical" evidence="2">
    <location>
        <begin position="85"/>
        <end position="110"/>
    </location>
</feature>
<feature type="transmembrane region" description="Helical" evidence="2">
    <location>
        <begin position="178"/>
        <end position="201"/>
    </location>
</feature>
<feature type="transmembrane region" description="Helical" evidence="2">
    <location>
        <begin position="130"/>
        <end position="150"/>
    </location>
</feature>
<protein>
    <submittedName>
        <fullName evidence="3">Predicted protein</fullName>
    </submittedName>
</protein>
<organism evidence="4">
    <name type="scientific">Laccaria bicolor (strain S238N-H82 / ATCC MYA-4686)</name>
    <name type="common">Bicoloured deceiver</name>
    <name type="synonym">Laccaria laccata var. bicolor</name>
    <dbReference type="NCBI Taxonomy" id="486041"/>
    <lineage>
        <taxon>Eukaryota</taxon>
        <taxon>Fungi</taxon>
        <taxon>Dikarya</taxon>
        <taxon>Basidiomycota</taxon>
        <taxon>Agaricomycotina</taxon>
        <taxon>Agaricomycetes</taxon>
        <taxon>Agaricomycetidae</taxon>
        <taxon>Agaricales</taxon>
        <taxon>Agaricineae</taxon>
        <taxon>Hydnangiaceae</taxon>
        <taxon>Laccaria</taxon>
    </lineage>
</organism>
<evidence type="ECO:0000313" key="4">
    <source>
        <dbReference type="Proteomes" id="UP000001194"/>
    </source>
</evidence>
<dbReference type="InParanoid" id="B0E0C4"/>
<keyword evidence="2" id="KW-1133">Transmembrane helix</keyword>
<dbReference type="AlphaFoldDB" id="B0E0C4"/>
<feature type="compositionally biased region" description="Polar residues" evidence="1">
    <location>
        <begin position="1"/>
        <end position="16"/>
    </location>
</feature>
<dbReference type="KEGG" id="lbc:LACBIDRAFT_316174"/>
<reference evidence="3 4" key="1">
    <citation type="journal article" date="2008" name="Nature">
        <title>The genome of Laccaria bicolor provides insights into mycorrhizal symbiosis.</title>
        <authorList>
            <person name="Martin F."/>
            <person name="Aerts A."/>
            <person name="Ahren D."/>
            <person name="Brun A."/>
            <person name="Danchin E.G.J."/>
            <person name="Duchaussoy F."/>
            <person name="Gibon J."/>
            <person name="Kohler A."/>
            <person name="Lindquist E."/>
            <person name="Pereda V."/>
            <person name="Salamov A."/>
            <person name="Shapiro H.J."/>
            <person name="Wuyts J."/>
            <person name="Blaudez D."/>
            <person name="Buee M."/>
            <person name="Brokstein P."/>
            <person name="Canbaeck B."/>
            <person name="Cohen D."/>
            <person name="Courty P.E."/>
            <person name="Coutinho P.M."/>
            <person name="Delaruelle C."/>
            <person name="Detter J.C."/>
            <person name="Deveau A."/>
            <person name="DiFazio S."/>
            <person name="Duplessis S."/>
            <person name="Fraissinet-Tachet L."/>
            <person name="Lucic E."/>
            <person name="Frey-Klett P."/>
            <person name="Fourrey C."/>
            <person name="Feussner I."/>
            <person name="Gay G."/>
            <person name="Grimwood J."/>
            <person name="Hoegger P.J."/>
            <person name="Jain P."/>
            <person name="Kilaru S."/>
            <person name="Labbe J."/>
            <person name="Lin Y.C."/>
            <person name="Legue V."/>
            <person name="Le Tacon F."/>
            <person name="Marmeisse R."/>
            <person name="Melayah D."/>
            <person name="Montanini B."/>
            <person name="Muratet M."/>
            <person name="Nehls U."/>
            <person name="Niculita-Hirzel H."/>
            <person name="Oudot-Le Secq M.P."/>
            <person name="Peter M."/>
            <person name="Quesneville H."/>
            <person name="Rajashekar B."/>
            <person name="Reich M."/>
            <person name="Rouhier N."/>
            <person name="Schmutz J."/>
            <person name="Yin T."/>
            <person name="Chalot M."/>
            <person name="Henrissat B."/>
            <person name="Kuees U."/>
            <person name="Lucas S."/>
            <person name="Van de Peer Y."/>
            <person name="Podila G.K."/>
            <person name="Polle A."/>
            <person name="Pukkila P.J."/>
            <person name="Richardson P.M."/>
            <person name="Rouze P."/>
            <person name="Sanders I.R."/>
            <person name="Stajich J.E."/>
            <person name="Tunlid A."/>
            <person name="Tuskan G."/>
            <person name="Grigoriev I.V."/>
        </authorList>
    </citation>
    <scope>NUCLEOTIDE SEQUENCE [LARGE SCALE GENOMIC DNA]</scope>
    <source>
        <strain evidence="4">S238N-H82 / ATCC MYA-4686</strain>
    </source>
</reference>
<feature type="region of interest" description="Disordered" evidence="1">
    <location>
        <begin position="1"/>
        <end position="55"/>
    </location>
</feature>
<keyword evidence="2" id="KW-0812">Transmembrane</keyword>
<feature type="transmembrane region" description="Helical" evidence="2">
    <location>
        <begin position="221"/>
        <end position="250"/>
    </location>
</feature>
<dbReference type="GeneID" id="6085342"/>
<dbReference type="EMBL" id="DS547160">
    <property type="protein sequence ID" value="EDQ99697.1"/>
    <property type="molecule type" value="Genomic_DNA"/>
</dbReference>